<dbReference type="AlphaFoldDB" id="M2XQ83"/>
<sequence>MKAWKHYVNIQISIFCFSNWYFSNTLPVRILPRFSIHTQSSLHTVLNFKCPPFLIYPFFPARHNSNFQINTIAFGLVPLQFPRTPFSPSIFLHRNFPSHLQVGPFFPSPLQWQFQITITLGLAPIGPLSPPIFPITISPPISNPIYPFFPQPTPTMAISNHDHLGVGPNWPLSPPIFPHRNFPTLSHFQFTHSFPPHTQNGNFQIKIARAHFQSASLFKLPIFPISRKNH</sequence>
<dbReference type="GeneID" id="17084766"/>
<name>M2XQ83_GALSU</name>
<gene>
    <name evidence="1" type="ORF">Gasu_65670</name>
</gene>
<dbReference type="Gramene" id="EME25773">
    <property type="protein sequence ID" value="EME25773"/>
    <property type="gene ID" value="Gasu_65670"/>
</dbReference>
<organism evidence="1 2">
    <name type="scientific">Galdieria sulphuraria</name>
    <name type="common">Red alga</name>
    <dbReference type="NCBI Taxonomy" id="130081"/>
    <lineage>
        <taxon>Eukaryota</taxon>
        <taxon>Rhodophyta</taxon>
        <taxon>Bangiophyceae</taxon>
        <taxon>Galdieriales</taxon>
        <taxon>Galdieriaceae</taxon>
        <taxon>Galdieria</taxon>
    </lineage>
</organism>
<reference evidence="2" key="1">
    <citation type="journal article" date="2013" name="Science">
        <title>Gene transfer from bacteria and archaea facilitated evolution of an extremophilic eukaryote.</title>
        <authorList>
            <person name="Schonknecht G."/>
            <person name="Chen W.H."/>
            <person name="Ternes C.M."/>
            <person name="Barbier G.G."/>
            <person name="Shrestha R.P."/>
            <person name="Stanke M."/>
            <person name="Brautigam A."/>
            <person name="Baker B.J."/>
            <person name="Banfield J.F."/>
            <person name="Garavito R.M."/>
            <person name="Carr K."/>
            <person name="Wilkerson C."/>
            <person name="Rensing S.A."/>
            <person name="Gagneul D."/>
            <person name="Dickenson N.E."/>
            <person name="Oesterhelt C."/>
            <person name="Lercher M.J."/>
            <person name="Weber A.P."/>
        </authorList>
    </citation>
    <scope>NUCLEOTIDE SEQUENCE [LARGE SCALE GENOMIC DNA]</scope>
    <source>
        <strain evidence="2">074W</strain>
    </source>
</reference>
<dbReference type="KEGG" id="gsl:Gasu_65670"/>
<dbReference type="Proteomes" id="UP000030680">
    <property type="component" value="Unassembled WGS sequence"/>
</dbReference>
<dbReference type="EMBL" id="KB454824">
    <property type="protein sequence ID" value="EME25773.1"/>
    <property type="molecule type" value="Genomic_DNA"/>
</dbReference>
<keyword evidence="2" id="KW-1185">Reference proteome</keyword>
<evidence type="ECO:0000313" key="2">
    <source>
        <dbReference type="Proteomes" id="UP000030680"/>
    </source>
</evidence>
<protein>
    <submittedName>
        <fullName evidence="1">Uncharacterized protein</fullName>
    </submittedName>
</protein>
<accession>M2XQ83</accession>
<evidence type="ECO:0000313" key="1">
    <source>
        <dbReference type="EMBL" id="EME25773.1"/>
    </source>
</evidence>
<proteinExistence type="predicted"/>
<dbReference type="RefSeq" id="XP_005702293.1">
    <property type="nucleotide sequence ID" value="XM_005702236.1"/>
</dbReference>